<dbReference type="EMBL" id="JAYKXN010000001">
    <property type="protein sequence ID" value="KAK7319245.1"/>
    <property type="molecule type" value="Genomic_DNA"/>
</dbReference>
<dbReference type="PROSITE" id="PS50119">
    <property type="entry name" value="ZF_BBOX"/>
    <property type="match status" value="1"/>
</dbReference>
<dbReference type="PANTHER" id="PTHR31065:SF96">
    <property type="entry name" value="B BOX-TYPE DOMAIN-CONTAINING PROTEIN"/>
    <property type="match status" value="1"/>
</dbReference>
<sequence>MVGCCRMCGKGRSKAARDGWMEKLTSETTFGDVCELHGRSKKKYFCLQCHCAICCQCHNHECHDHEILKVARHQRDPDMVVRVAALERFINCMNIKEGNRKEDLTESGCRTCHTRIGYPQRHFCSLACSLQDLIGVLPSTASSSSSSDPPLLSQHRNDNTNKNKTIFSCFSSQ</sequence>
<dbReference type="Proteomes" id="UP001359559">
    <property type="component" value="Unassembled WGS sequence"/>
</dbReference>
<keyword evidence="1" id="KW-0862">Zinc</keyword>
<evidence type="ECO:0000256" key="2">
    <source>
        <dbReference type="SAM" id="MobiDB-lite"/>
    </source>
</evidence>
<dbReference type="PANTHER" id="PTHR31065">
    <property type="entry name" value="PLATZ TRANSCRIPTION FACTOR FAMILY PROTEIN"/>
    <property type="match status" value="1"/>
</dbReference>
<feature type="domain" description="B box-type" evidence="3">
    <location>
        <begin position="33"/>
        <end position="78"/>
    </location>
</feature>
<reference evidence="4 5" key="1">
    <citation type="submission" date="2024-01" db="EMBL/GenBank/DDBJ databases">
        <title>The genomes of 5 underutilized Papilionoideae crops provide insights into root nodulation and disease resistance.</title>
        <authorList>
            <person name="Yuan L."/>
        </authorList>
    </citation>
    <scope>NUCLEOTIDE SEQUENCE [LARGE SCALE GENOMIC DNA]</scope>
    <source>
        <strain evidence="4">LY-2023</strain>
        <tissue evidence="4">Leaf</tissue>
    </source>
</reference>
<keyword evidence="1" id="KW-0863">Zinc-finger</keyword>
<evidence type="ECO:0000259" key="3">
    <source>
        <dbReference type="PROSITE" id="PS50119"/>
    </source>
</evidence>
<evidence type="ECO:0000313" key="4">
    <source>
        <dbReference type="EMBL" id="KAK7319245.1"/>
    </source>
</evidence>
<keyword evidence="1" id="KW-0479">Metal-binding</keyword>
<accession>A0AAN9KKD8</accession>
<evidence type="ECO:0000313" key="5">
    <source>
        <dbReference type="Proteomes" id="UP001359559"/>
    </source>
</evidence>
<feature type="compositionally biased region" description="Low complexity" evidence="2">
    <location>
        <begin position="141"/>
        <end position="153"/>
    </location>
</feature>
<gene>
    <name evidence="4" type="ORF">RJT34_03964</name>
</gene>
<keyword evidence="5" id="KW-1185">Reference proteome</keyword>
<dbReference type="SUPFAM" id="SSF57845">
    <property type="entry name" value="B-box zinc-binding domain"/>
    <property type="match status" value="1"/>
</dbReference>
<feature type="region of interest" description="Disordered" evidence="2">
    <location>
        <begin position="141"/>
        <end position="164"/>
    </location>
</feature>
<dbReference type="CDD" id="cd19756">
    <property type="entry name" value="Bbox2"/>
    <property type="match status" value="1"/>
</dbReference>
<dbReference type="InterPro" id="IPR000315">
    <property type="entry name" value="Znf_B-box"/>
</dbReference>
<dbReference type="Gene3D" id="3.30.160.60">
    <property type="entry name" value="Classic Zinc Finger"/>
    <property type="match status" value="1"/>
</dbReference>
<comment type="caution">
    <text evidence="4">The sequence shown here is derived from an EMBL/GenBank/DDBJ whole genome shotgun (WGS) entry which is preliminary data.</text>
</comment>
<dbReference type="AlphaFoldDB" id="A0AAN9KKD8"/>
<evidence type="ECO:0000256" key="1">
    <source>
        <dbReference type="PROSITE-ProRule" id="PRU00024"/>
    </source>
</evidence>
<proteinExistence type="predicted"/>
<name>A0AAN9KKD8_CLITE</name>
<dbReference type="GO" id="GO:0008270">
    <property type="term" value="F:zinc ion binding"/>
    <property type="evidence" value="ECO:0007669"/>
    <property type="project" value="UniProtKB-KW"/>
</dbReference>
<organism evidence="4 5">
    <name type="scientific">Clitoria ternatea</name>
    <name type="common">Butterfly pea</name>
    <dbReference type="NCBI Taxonomy" id="43366"/>
    <lineage>
        <taxon>Eukaryota</taxon>
        <taxon>Viridiplantae</taxon>
        <taxon>Streptophyta</taxon>
        <taxon>Embryophyta</taxon>
        <taxon>Tracheophyta</taxon>
        <taxon>Spermatophyta</taxon>
        <taxon>Magnoliopsida</taxon>
        <taxon>eudicotyledons</taxon>
        <taxon>Gunneridae</taxon>
        <taxon>Pentapetalae</taxon>
        <taxon>rosids</taxon>
        <taxon>fabids</taxon>
        <taxon>Fabales</taxon>
        <taxon>Fabaceae</taxon>
        <taxon>Papilionoideae</taxon>
        <taxon>50 kb inversion clade</taxon>
        <taxon>NPAAA clade</taxon>
        <taxon>indigoferoid/millettioid clade</taxon>
        <taxon>Phaseoleae</taxon>
        <taxon>Clitoria</taxon>
    </lineage>
</organism>
<protein>
    <recommendedName>
        <fullName evidence="3">B box-type domain-containing protein</fullName>
    </recommendedName>
</protein>